<dbReference type="PROSITE" id="PS50928">
    <property type="entry name" value="ABC_TM1"/>
    <property type="match status" value="1"/>
</dbReference>
<comment type="similarity">
    <text evidence="7">Belongs to the binding-protein-dependent transport system permease family.</text>
</comment>
<evidence type="ECO:0000313" key="9">
    <source>
        <dbReference type="EMBL" id="AEF80253.1"/>
    </source>
</evidence>
<dbReference type="STRING" id="545695.TREAZ_0983"/>
<evidence type="ECO:0000256" key="1">
    <source>
        <dbReference type="ARBA" id="ARBA00004651"/>
    </source>
</evidence>
<feature type="transmembrane region" description="Helical" evidence="7">
    <location>
        <begin position="70"/>
        <end position="95"/>
    </location>
</feature>
<dbReference type="AlphaFoldDB" id="F5Y899"/>
<dbReference type="PANTHER" id="PTHR43744">
    <property type="entry name" value="ABC TRANSPORTER PERMEASE PROTEIN MG189-RELATED-RELATED"/>
    <property type="match status" value="1"/>
</dbReference>
<feature type="transmembrane region" description="Helical" evidence="7">
    <location>
        <begin position="241"/>
        <end position="259"/>
    </location>
</feature>
<accession>F5Y899</accession>
<dbReference type="GO" id="GO:0005886">
    <property type="term" value="C:plasma membrane"/>
    <property type="evidence" value="ECO:0007669"/>
    <property type="project" value="UniProtKB-SubCell"/>
</dbReference>
<feature type="transmembrane region" description="Helical" evidence="7">
    <location>
        <begin position="208"/>
        <end position="229"/>
    </location>
</feature>
<feature type="domain" description="ABC transmembrane type-1" evidence="8">
    <location>
        <begin position="70"/>
        <end position="259"/>
    </location>
</feature>
<dbReference type="SUPFAM" id="SSF161098">
    <property type="entry name" value="MetI-like"/>
    <property type="match status" value="1"/>
</dbReference>
<dbReference type="KEGG" id="taz:TREAZ_0983"/>
<keyword evidence="3" id="KW-1003">Cell membrane</keyword>
<feature type="transmembrane region" description="Helical" evidence="7">
    <location>
        <begin position="176"/>
        <end position="202"/>
    </location>
</feature>
<dbReference type="Gene3D" id="1.10.3720.10">
    <property type="entry name" value="MetI-like"/>
    <property type="match status" value="1"/>
</dbReference>
<reference evidence="9 10" key="2">
    <citation type="journal article" date="2011" name="ISME J.">
        <title>RNA-seq reveals cooperative metabolic interactions between two termite-gut spirochete species in co-culture.</title>
        <authorList>
            <person name="Rosenthal A.Z."/>
            <person name="Matson E.G."/>
            <person name="Eldar A."/>
            <person name="Leadbetter J.R."/>
        </authorList>
    </citation>
    <scope>NUCLEOTIDE SEQUENCE [LARGE SCALE GENOMIC DNA]</scope>
    <source>
        <strain evidence="10">ATCC BAA-888 / DSM 13862 / ZAS-9</strain>
    </source>
</reference>
<dbReference type="InterPro" id="IPR000515">
    <property type="entry name" value="MetI-like"/>
</dbReference>
<proteinExistence type="inferred from homology"/>
<dbReference type="GO" id="GO:0055085">
    <property type="term" value="P:transmembrane transport"/>
    <property type="evidence" value="ECO:0007669"/>
    <property type="project" value="InterPro"/>
</dbReference>
<evidence type="ECO:0000313" key="10">
    <source>
        <dbReference type="Proteomes" id="UP000009222"/>
    </source>
</evidence>
<dbReference type="eggNOG" id="COG0395">
    <property type="taxonomic scope" value="Bacteria"/>
</dbReference>
<dbReference type="HOGENOM" id="CLU_016047_1_1_12"/>
<name>F5Y899_LEAAZ</name>
<dbReference type="CDD" id="cd06261">
    <property type="entry name" value="TM_PBP2"/>
    <property type="match status" value="1"/>
</dbReference>
<gene>
    <name evidence="9" type="ordered locus">TREAZ_0983</name>
</gene>
<dbReference type="InterPro" id="IPR035906">
    <property type="entry name" value="MetI-like_sf"/>
</dbReference>
<dbReference type="Pfam" id="PF00528">
    <property type="entry name" value="BPD_transp_1"/>
    <property type="match status" value="1"/>
</dbReference>
<dbReference type="PANTHER" id="PTHR43744:SF12">
    <property type="entry name" value="ABC TRANSPORTER PERMEASE PROTEIN MG189-RELATED"/>
    <property type="match status" value="1"/>
</dbReference>
<comment type="subcellular location">
    <subcellularLocation>
        <location evidence="1 7">Cell membrane</location>
        <topology evidence="1 7">Multi-pass membrane protein</topology>
    </subcellularLocation>
</comment>
<evidence type="ECO:0000256" key="7">
    <source>
        <dbReference type="RuleBase" id="RU363032"/>
    </source>
</evidence>
<sequence length="274" mass="31128">MKTNRSINFFIYLALIIMGIIMVFPFLWMLTTSLKPASEVFLYPPKLFPQNWQFKNYIALWNAAPFGQFYINNIIVSIAITVGQLITCSLGAYAFSRLKFKGRDKLFLLYLATLMIPFQVTMIPIYSIIKTLKLINTLKAIIVPSLFSAYGTFLLRQFFMTIPGELEESVKIDGGGYFLCYIAIIIPLSKTALATLGTFVFLFAWNNFLWPMLVINTLSLYTLPLGITFFQGRYGTQWNMLMGTGIITMMPLLIVYIFAQRFFISGLTVGAVKG</sequence>
<evidence type="ECO:0000256" key="2">
    <source>
        <dbReference type="ARBA" id="ARBA00022448"/>
    </source>
</evidence>
<feature type="transmembrane region" description="Helical" evidence="7">
    <location>
        <begin position="107"/>
        <end position="129"/>
    </location>
</feature>
<dbReference type="OrthoDB" id="9773467at2"/>
<dbReference type="Proteomes" id="UP000009222">
    <property type="component" value="Chromosome"/>
</dbReference>
<evidence type="ECO:0000256" key="6">
    <source>
        <dbReference type="ARBA" id="ARBA00023136"/>
    </source>
</evidence>
<keyword evidence="4 7" id="KW-0812">Transmembrane</keyword>
<dbReference type="InParanoid" id="F5Y899"/>
<protein>
    <submittedName>
        <fullName evidence="9">Sugar ABC transporter, permease protein</fullName>
    </submittedName>
</protein>
<keyword evidence="2 7" id="KW-0813">Transport</keyword>
<keyword evidence="10" id="KW-1185">Reference proteome</keyword>
<feature type="transmembrane region" description="Helical" evidence="7">
    <location>
        <begin position="9"/>
        <end position="30"/>
    </location>
</feature>
<organism evidence="9 10">
    <name type="scientific">Leadbettera azotonutricia (strain ATCC BAA-888 / DSM 13862 / ZAS-9)</name>
    <name type="common">Treponema azotonutricium</name>
    <dbReference type="NCBI Taxonomy" id="545695"/>
    <lineage>
        <taxon>Bacteria</taxon>
        <taxon>Pseudomonadati</taxon>
        <taxon>Spirochaetota</taxon>
        <taxon>Spirochaetia</taxon>
        <taxon>Spirochaetales</taxon>
        <taxon>Breznakiellaceae</taxon>
        <taxon>Leadbettera</taxon>
    </lineage>
</organism>
<keyword evidence="6 7" id="KW-0472">Membrane</keyword>
<dbReference type="RefSeq" id="WP_015711002.1">
    <property type="nucleotide sequence ID" value="NC_015577.1"/>
</dbReference>
<evidence type="ECO:0000256" key="4">
    <source>
        <dbReference type="ARBA" id="ARBA00022692"/>
    </source>
</evidence>
<evidence type="ECO:0000256" key="3">
    <source>
        <dbReference type="ARBA" id="ARBA00022475"/>
    </source>
</evidence>
<evidence type="ECO:0000256" key="5">
    <source>
        <dbReference type="ARBA" id="ARBA00022989"/>
    </source>
</evidence>
<keyword evidence="5 7" id="KW-1133">Transmembrane helix</keyword>
<evidence type="ECO:0000259" key="8">
    <source>
        <dbReference type="PROSITE" id="PS50928"/>
    </source>
</evidence>
<dbReference type="EMBL" id="CP001841">
    <property type="protein sequence ID" value="AEF80253.1"/>
    <property type="molecule type" value="Genomic_DNA"/>
</dbReference>
<reference evidence="10" key="1">
    <citation type="submission" date="2009-12" db="EMBL/GenBank/DDBJ databases">
        <title>Complete sequence of Treponema azotonutricium strain ZAS-9.</title>
        <authorList>
            <person name="Tetu S.G."/>
            <person name="Matson E."/>
            <person name="Ren Q."/>
            <person name="Seshadri R."/>
            <person name="Elbourne L."/>
            <person name="Hassan K.A."/>
            <person name="Durkin A."/>
            <person name="Radune D."/>
            <person name="Mohamoud Y."/>
            <person name="Shay R."/>
            <person name="Jin S."/>
            <person name="Zhang X."/>
            <person name="Lucey K."/>
            <person name="Ballor N.R."/>
            <person name="Ottesen E."/>
            <person name="Rosenthal R."/>
            <person name="Allen A."/>
            <person name="Leadbetter J.R."/>
            <person name="Paulsen I.T."/>
        </authorList>
    </citation>
    <scope>NUCLEOTIDE SEQUENCE [LARGE SCALE GENOMIC DNA]</scope>
    <source>
        <strain evidence="10">ATCC BAA-888 / DSM 13862 / ZAS-9</strain>
    </source>
</reference>